<dbReference type="OrthoDB" id="9796461at2"/>
<keyword evidence="3" id="KW-0012">Acyltransferase</keyword>
<dbReference type="PANTHER" id="PTHR23028">
    <property type="entry name" value="ACETYLTRANSFERASE"/>
    <property type="match status" value="1"/>
</dbReference>
<evidence type="ECO:0000313" key="3">
    <source>
        <dbReference type="EMBL" id="OAD45611.1"/>
    </source>
</evidence>
<dbReference type="EMBL" id="LVWE01000014">
    <property type="protein sequence ID" value="OAD45611.1"/>
    <property type="molecule type" value="Genomic_DNA"/>
</dbReference>
<feature type="transmembrane region" description="Helical" evidence="1">
    <location>
        <begin position="21"/>
        <end position="41"/>
    </location>
</feature>
<keyword evidence="1" id="KW-0472">Membrane</keyword>
<feature type="transmembrane region" description="Helical" evidence="1">
    <location>
        <begin position="53"/>
        <end position="71"/>
    </location>
</feature>
<proteinExistence type="predicted"/>
<feature type="transmembrane region" description="Helical" evidence="1">
    <location>
        <begin position="296"/>
        <end position="316"/>
    </location>
</feature>
<dbReference type="InterPro" id="IPR002656">
    <property type="entry name" value="Acyl_transf_3_dom"/>
</dbReference>
<feature type="transmembrane region" description="Helical" evidence="1">
    <location>
        <begin position="322"/>
        <end position="344"/>
    </location>
</feature>
<gene>
    <name evidence="3" type="ORF">LPB303_06465</name>
</gene>
<sequence length="373" mass="42794">MKDRIIKSNLLKSKPHFEILDGLRGLAAIVVVIFHFMEIIITDFSENFISHGYLAVDFFFCLSGFVVAYAYDNRIAGMGLKTFIKLRLIRLQPLVIIGSVLGLLTFLFDPYSNLYAIYGFKETALIFITSTFLIPYPVVSERYFNLFNLNAPSWSLFWEYFANLVYATVLFKATKKVLPILVFFAAVILIYVSWNSGSLLGGWSGGTFFDGLARISYSFLMGMLILRSNWIFKNKLGLLSMSALLLLAFLVPYNQHWNWLVDLLIVVLYFPLLVSLGAGAIFTDKYTKLNKFSGKISYPLYMTHYPFMWIFANFVITEKPSIALLSWVIPISVILLISFAYLVFKFLDFPIRHYFTDKLKVSSARQKLTNENL</sequence>
<evidence type="ECO:0000256" key="1">
    <source>
        <dbReference type="SAM" id="Phobius"/>
    </source>
</evidence>
<feature type="transmembrane region" description="Helical" evidence="1">
    <location>
        <begin position="114"/>
        <end position="134"/>
    </location>
</feature>
<name>A0A176TD96_9FLAO</name>
<keyword evidence="1" id="KW-1133">Transmembrane helix</keyword>
<dbReference type="STRING" id="1333662.LPB303_06465"/>
<keyword evidence="1" id="KW-0812">Transmembrane</keyword>
<dbReference type="RefSeq" id="WP_068449003.1">
    <property type="nucleotide sequence ID" value="NZ_CP150660.1"/>
</dbReference>
<keyword evidence="4" id="KW-1185">Reference proteome</keyword>
<dbReference type="PANTHER" id="PTHR23028:SF134">
    <property type="entry name" value="PUTATIVE (AFU_ORTHOLOGUE AFUA_4G08520)-RELATED"/>
    <property type="match status" value="1"/>
</dbReference>
<evidence type="ECO:0000259" key="2">
    <source>
        <dbReference type="Pfam" id="PF01757"/>
    </source>
</evidence>
<comment type="caution">
    <text evidence="3">The sequence shown here is derived from an EMBL/GenBank/DDBJ whole genome shotgun (WGS) entry which is preliminary data.</text>
</comment>
<dbReference type="AlphaFoldDB" id="A0A176TD96"/>
<feature type="transmembrane region" description="Helical" evidence="1">
    <location>
        <begin position="91"/>
        <end position="108"/>
    </location>
</feature>
<dbReference type="Pfam" id="PF01757">
    <property type="entry name" value="Acyl_transf_3"/>
    <property type="match status" value="1"/>
</dbReference>
<feature type="domain" description="Acyltransferase 3" evidence="2">
    <location>
        <begin position="20"/>
        <end position="341"/>
    </location>
</feature>
<dbReference type="InterPro" id="IPR050879">
    <property type="entry name" value="Acyltransferase_3"/>
</dbReference>
<keyword evidence="3" id="KW-0808">Transferase</keyword>
<evidence type="ECO:0000313" key="4">
    <source>
        <dbReference type="Proteomes" id="UP000076923"/>
    </source>
</evidence>
<accession>A0A176TD96</accession>
<dbReference type="Proteomes" id="UP000076923">
    <property type="component" value="Unassembled WGS sequence"/>
</dbReference>
<feature type="transmembrane region" description="Helical" evidence="1">
    <location>
        <begin position="236"/>
        <end position="253"/>
    </location>
</feature>
<feature type="transmembrane region" description="Helical" evidence="1">
    <location>
        <begin position="259"/>
        <end position="284"/>
    </location>
</feature>
<feature type="transmembrane region" description="Helical" evidence="1">
    <location>
        <begin position="200"/>
        <end position="224"/>
    </location>
</feature>
<organism evidence="3 4">
    <name type="scientific">Polaribacter atrinae</name>
    <dbReference type="NCBI Taxonomy" id="1333662"/>
    <lineage>
        <taxon>Bacteria</taxon>
        <taxon>Pseudomonadati</taxon>
        <taxon>Bacteroidota</taxon>
        <taxon>Flavobacteriia</taxon>
        <taxon>Flavobacteriales</taxon>
        <taxon>Flavobacteriaceae</taxon>
    </lineage>
</organism>
<feature type="transmembrane region" description="Helical" evidence="1">
    <location>
        <begin position="177"/>
        <end position="194"/>
    </location>
</feature>
<dbReference type="GO" id="GO:0016747">
    <property type="term" value="F:acyltransferase activity, transferring groups other than amino-acyl groups"/>
    <property type="evidence" value="ECO:0007669"/>
    <property type="project" value="InterPro"/>
</dbReference>
<protein>
    <submittedName>
        <fullName evidence="3">Acyltransferase</fullName>
    </submittedName>
</protein>
<reference evidence="3 4" key="1">
    <citation type="submission" date="2016-02" db="EMBL/GenBank/DDBJ databases">
        <title>Draft genome sequence of Polaribacter atrinae KACC17473.</title>
        <authorList>
            <person name="Shin S.-K."/>
            <person name="Yi H."/>
        </authorList>
    </citation>
    <scope>NUCLEOTIDE SEQUENCE [LARGE SCALE GENOMIC DNA]</scope>
    <source>
        <strain evidence="3 4">KACC 17473</strain>
    </source>
</reference>